<dbReference type="RefSeq" id="WP_021106058.1">
    <property type="nucleotide sequence ID" value="NZ_LT906441.1"/>
</dbReference>
<protein>
    <submittedName>
        <fullName evidence="4">Uncharacterized deoxyribonuclease YcfH</fullName>
        <ecNumber evidence="4">3.1.21.-</ecNumber>
    </submittedName>
</protein>
<keyword evidence="1 3" id="KW-0479">Metal-binding</keyword>
<dbReference type="Gene3D" id="3.20.20.140">
    <property type="entry name" value="Metal-dependent hydrolases"/>
    <property type="match status" value="1"/>
</dbReference>
<dbReference type="eggNOG" id="COG0084">
    <property type="taxonomic scope" value="Bacteria"/>
</dbReference>
<dbReference type="GO" id="GO:0005829">
    <property type="term" value="C:cytosol"/>
    <property type="evidence" value="ECO:0007669"/>
    <property type="project" value="TreeGrafter"/>
</dbReference>
<reference evidence="4 5" key="1">
    <citation type="submission" date="2017-06" db="EMBL/GenBank/DDBJ databases">
        <authorList>
            <consortium name="Pathogen Informatics"/>
        </authorList>
    </citation>
    <scope>NUCLEOTIDE SEQUENCE [LARGE SCALE GENOMIC DNA]</scope>
    <source>
        <strain evidence="4 5">NCTC11865</strain>
    </source>
</reference>
<feature type="binding site" evidence="3">
    <location>
        <position position="124"/>
    </location>
    <ligand>
        <name>a divalent metal cation</name>
        <dbReference type="ChEBI" id="CHEBI:60240"/>
        <label>1</label>
    </ligand>
</feature>
<dbReference type="AlphaFoldDB" id="A0A239WEB2"/>
<gene>
    <name evidence="4" type="primary">ycfH</name>
    <name evidence="4" type="ORF">SAMEA4412665_00844</name>
</gene>
<dbReference type="GO" id="GO:0046872">
    <property type="term" value="F:metal ion binding"/>
    <property type="evidence" value="ECO:0007669"/>
    <property type="project" value="UniProtKB-KW"/>
</dbReference>
<evidence type="ECO:0000313" key="5">
    <source>
        <dbReference type="Proteomes" id="UP000215332"/>
    </source>
</evidence>
<feature type="binding site" evidence="3">
    <location>
        <position position="185"/>
    </location>
    <ligand>
        <name>a divalent metal cation</name>
        <dbReference type="ChEBI" id="CHEBI:60240"/>
        <label>2</label>
    </ligand>
</feature>
<feature type="binding site" evidence="3">
    <location>
        <position position="235"/>
    </location>
    <ligand>
        <name>a divalent metal cation</name>
        <dbReference type="ChEBI" id="CHEBI:60240"/>
        <label>1</label>
    </ligand>
</feature>
<dbReference type="Pfam" id="PF01026">
    <property type="entry name" value="TatD_DNase"/>
    <property type="match status" value="1"/>
</dbReference>
<accession>A0A239WEB2</accession>
<dbReference type="PANTHER" id="PTHR46124">
    <property type="entry name" value="D-AMINOACYL-TRNA DEACYLASE"/>
    <property type="match status" value="1"/>
</dbReference>
<name>A0A239WEB2_9ACTN</name>
<feature type="binding site" evidence="3">
    <location>
        <position position="28"/>
    </location>
    <ligand>
        <name>a divalent metal cation</name>
        <dbReference type="ChEBI" id="CHEBI:60240"/>
        <label>1</label>
    </ligand>
</feature>
<feature type="binding site" evidence="3">
    <location>
        <position position="161"/>
    </location>
    <ligand>
        <name>a divalent metal cation</name>
        <dbReference type="ChEBI" id="CHEBI:60240"/>
        <label>2</label>
    </ligand>
</feature>
<dbReference type="Proteomes" id="UP000215332">
    <property type="component" value="Chromosome 1"/>
</dbReference>
<dbReference type="InterPro" id="IPR032466">
    <property type="entry name" value="Metal_Hydrolase"/>
</dbReference>
<evidence type="ECO:0000256" key="2">
    <source>
        <dbReference type="ARBA" id="ARBA00022801"/>
    </source>
</evidence>
<organism evidence="4 5">
    <name type="scientific">Cutibacterium granulosum</name>
    <dbReference type="NCBI Taxonomy" id="33011"/>
    <lineage>
        <taxon>Bacteria</taxon>
        <taxon>Bacillati</taxon>
        <taxon>Actinomycetota</taxon>
        <taxon>Actinomycetes</taxon>
        <taxon>Propionibacteriales</taxon>
        <taxon>Propionibacteriaceae</taxon>
        <taxon>Cutibacterium</taxon>
    </lineage>
</organism>
<evidence type="ECO:0000313" key="4">
    <source>
        <dbReference type="EMBL" id="SNV32742.1"/>
    </source>
</evidence>
<dbReference type="InterPro" id="IPR018228">
    <property type="entry name" value="DNase_TatD-rel_CS"/>
</dbReference>
<dbReference type="FunFam" id="3.20.20.140:FF:000005">
    <property type="entry name" value="TatD family hydrolase"/>
    <property type="match status" value="1"/>
</dbReference>
<dbReference type="EMBL" id="LT906441">
    <property type="protein sequence ID" value="SNV32742.1"/>
    <property type="molecule type" value="Genomic_DNA"/>
</dbReference>
<evidence type="ECO:0000256" key="3">
    <source>
        <dbReference type="PIRSR" id="PIRSR005902-1"/>
    </source>
</evidence>
<evidence type="ECO:0000256" key="1">
    <source>
        <dbReference type="ARBA" id="ARBA00022723"/>
    </source>
</evidence>
<sequence>MSLTDVLAERSLPPLLPEPLASPCIDSHTHLDTVEEFTGLAPETSLHLAAEVGITRLVQIGCDVAGSRFAEQFARSHDGVVAAVAIHPNDAADLAARSRSELDEALARIDELVEAGPHVRAIGETGIDHWGTEEPGWQVQREVFAAHVRMAHEHHCTLAIHDREGHDDVLHILDQEGWPERVIMHCFSGDAELARECVRHGAWLSFPGVLTFKNAERTRQALHATPVDKILVETDAPFLTPHPHRGRRNGPYLIAHTIRFLSEQLDWDEASCCEQLRRNAFAAYGGPWEDVHGVTPLQLLASGEETR</sequence>
<dbReference type="GO" id="GO:0016788">
    <property type="term" value="F:hydrolase activity, acting on ester bonds"/>
    <property type="evidence" value="ECO:0007669"/>
    <property type="project" value="InterPro"/>
</dbReference>
<dbReference type="PROSITE" id="PS01091">
    <property type="entry name" value="TATD_3"/>
    <property type="match status" value="1"/>
</dbReference>
<keyword evidence="2 4" id="KW-0378">Hydrolase</keyword>
<dbReference type="SUPFAM" id="SSF51556">
    <property type="entry name" value="Metallo-dependent hydrolases"/>
    <property type="match status" value="1"/>
</dbReference>
<dbReference type="CDD" id="cd01310">
    <property type="entry name" value="TatD_DNAse"/>
    <property type="match status" value="1"/>
</dbReference>
<dbReference type="EC" id="3.1.21.-" evidence="4"/>
<dbReference type="KEGG" id="cgrn:4412665_00844"/>
<dbReference type="PIRSF" id="PIRSF005902">
    <property type="entry name" value="DNase_TatD"/>
    <property type="match status" value="1"/>
</dbReference>
<proteinExistence type="predicted"/>
<dbReference type="InterPro" id="IPR001130">
    <property type="entry name" value="TatD-like"/>
</dbReference>
<dbReference type="PANTHER" id="PTHR46124:SF2">
    <property type="entry name" value="D-AMINOACYL-TRNA DEACYLASE"/>
    <property type="match status" value="1"/>
</dbReference>
<feature type="binding site" evidence="3">
    <location>
        <position position="30"/>
    </location>
    <ligand>
        <name>a divalent metal cation</name>
        <dbReference type="ChEBI" id="CHEBI:60240"/>
        <label>1</label>
    </ligand>
</feature>